<keyword evidence="3" id="KW-1185">Reference proteome</keyword>
<sequence length="95" mass="10186">MGNKTSKSSEEPGRATASPGTTPGRRHCLFPLACHPSLIGGSLSVGIRESTTQKECLSLFLMSTPIIPLKCMSLSNFLTCAAWPPRSRIIAILKE</sequence>
<comment type="caution">
    <text evidence="2">The sequence shown here is derived from an EMBL/GenBank/DDBJ whole genome shotgun (WGS) entry which is preliminary data.</text>
</comment>
<evidence type="ECO:0000313" key="3">
    <source>
        <dbReference type="Proteomes" id="UP000887013"/>
    </source>
</evidence>
<evidence type="ECO:0000256" key="1">
    <source>
        <dbReference type="SAM" id="MobiDB-lite"/>
    </source>
</evidence>
<proteinExistence type="predicted"/>
<reference evidence="2" key="1">
    <citation type="submission" date="2020-08" db="EMBL/GenBank/DDBJ databases">
        <title>Multicomponent nature underlies the extraordinary mechanical properties of spider dragline silk.</title>
        <authorList>
            <person name="Kono N."/>
            <person name="Nakamura H."/>
            <person name="Mori M."/>
            <person name="Yoshida Y."/>
            <person name="Ohtoshi R."/>
            <person name="Malay A.D."/>
            <person name="Moran D.A.P."/>
            <person name="Tomita M."/>
            <person name="Numata K."/>
            <person name="Arakawa K."/>
        </authorList>
    </citation>
    <scope>NUCLEOTIDE SEQUENCE</scope>
</reference>
<evidence type="ECO:0000313" key="2">
    <source>
        <dbReference type="EMBL" id="GFT00078.1"/>
    </source>
</evidence>
<dbReference type="EMBL" id="BMAW01006724">
    <property type="protein sequence ID" value="GFT00078.1"/>
    <property type="molecule type" value="Genomic_DNA"/>
</dbReference>
<protein>
    <submittedName>
        <fullName evidence="2">Uncharacterized protein</fullName>
    </submittedName>
</protein>
<organism evidence="2 3">
    <name type="scientific">Nephila pilipes</name>
    <name type="common">Giant wood spider</name>
    <name type="synonym">Nephila maculata</name>
    <dbReference type="NCBI Taxonomy" id="299642"/>
    <lineage>
        <taxon>Eukaryota</taxon>
        <taxon>Metazoa</taxon>
        <taxon>Ecdysozoa</taxon>
        <taxon>Arthropoda</taxon>
        <taxon>Chelicerata</taxon>
        <taxon>Arachnida</taxon>
        <taxon>Araneae</taxon>
        <taxon>Araneomorphae</taxon>
        <taxon>Entelegynae</taxon>
        <taxon>Araneoidea</taxon>
        <taxon>Nephilidae</taxon>
        <taxon>Nephila</taxon>
    </lineage>
</organism>
<feature type="region of interest" description="Disordered" evidence="1">
    <location>
        <begin position="1"/>
        <end position="25"/>
    </location>
</feature>
<name>A0A8X6N8T9_NEPPI</name>
<dbReference type="AlphaFoldDB" id="A0A8X6N8T9"/>
<gene>
    <name evidence="2" type="ORF">NPIL_286431</name>
</gene>
<dbReference type="Proteomes" id="UP000887013">
    <property type="component" value="Unassembled WGS sequence"/>
</dbReference>
<accession>A0A8X6N8T9</accession>